<dbReference type="EMBL" id="VSRR010112231">
    <property type="protein sequence ID" value="MPC97969.1"/>
    <property type="molecule type" value="Genomic_DNA"/>
</dbReference>
<evidence type="ECO:0000313" key="1">
    <source>
        <dbReference type="EMBL" id="MPC97969.1"/>
    </source>
</evidence>
<organism evidence="1 2">
    <name type="scientific">Portunus trituberculatus</name>
    <name type="common">Swimming crab</name>
    <name type="synonym">Neptunus trituberculatus</name>
    <dbReference type="NCBI Taxonomy" id="210409"/>
    <lineage>
        <taxon>Eukaryota</taxon>
        <taxon>Metazoa</taxon>
        <taxon>Ecdysozoa</taxon>
        <taxon>Arthropoda</taxon>
        <taxon>Crustacea</taxon>
        <taxon>Multicrustacea</taxon>
        <taxon>Malacostraca</taxon>
        <taxon>Eumalacostraca</taxon>
        <taxon>Eucarida</taxon>
        <taxon>Decapoda</taxon>
        <taxon>Pleocyemata</taxon>
        <taxon>Brachyura</taxon>
        <taxon>Eubrachyura</taxon>
        <taxon>Portunoidea</taxon>
        <taxon>Portunidae</taxon>
        <taxon>Portuninae</taxon>
        <taxon>Portunus</taxon>
    </lineage>
</organism>
<proteinExistence type="predicted"/>
<keyword evidence="2" id="KW-1185">Reference proteome</keyword>
<reference evidence="1 2" key="1">
    <citation type="submission" date="2019-05" db="EMBL/GenBank/DDBJ databases">
        <title>Another draft genome of Portunus trituberculatus and its Hox gene families provides insights of decapod evolution.</title>
        <authorList>
            <person name="Jeong J.-H."/>
            <person name="Song I."/>
            <person name="Kim S."/>
            <person name="Choi T."/>
            <person name="Kim D."/>
            <person name="Ryu S."/>
            <person name="Kim W."/>
        </authorList>
    </citation>
    <scope>NUCLEOTIDE SEQUENCE [LARGE SCALE GENOMIC DNA]</scope>
    <source>
        <tissue evidence="1">Muscle</tissue>
    </source>
</reference>
<dbReference type="Proteomes" id="UP000324222">
    <property type="component" value="Unassembled WGS sequence"/>
</dbReference>
<gene>
    <name evidence="1" type="ORF">E2C01_093316</name>
</gene>
<dbReference type="AlphaFoldDB" id="A0A5B7JT29"/>
<evidence type="ECO:0000313" key="2">
    <source>
        <dbReference type="Proteomes" id="UP000324222"/>
    </source>
</evidence>
<sequence length="90" mass="9617">MNHVGKKGEEGTQLECPFAPVVKRGLKINQVVNTTSPTPSELPTPPPLRSITAADVCKAARAPSIERRQVHCPAGVRALANHRAHHPGTN</sequence>
<protein>
    <submittedName>
        <fullName evidence="1">Uncharacterized protein</fullName>
    </submittedName>
</protein>
<comment type="caution">
    <text evidence="1">The sequence shown here is derived from an EMBL/GenBank/DDBJ whole genome shotgun (WGS) entry which is preliminary data.</text>
</comment>
<name>A0A5B7JT29_PORTR</name>
<accession>A0A5B7JT29</accession>